<feature type="transmembrane region" description="Helical" evidence="9">
    <location>
        <begin position="265"/>
        <end position="289"/>
    </location>
</feature>
<dbReference type="GO" id="GO:0006836">
    <property type="term" value="P:neurotransmitter transport"/>
    <property type="evidence" value="ECO:0007669"/>
    <property type="project" value="UniProtKB-KW"/>
</dbReference>
<feature type="transmembrane region" description="Helical" evidence="9">
    <location>
        <begin position="197"/>
        <end position="221"/>
    </location>
</feature>
<comment type="subcellular location">
    <subcellularLocation>
        <location evidence="1">Cytoplasmic vesicle membrane</location>
        <topology evidence="1">Multi-pass membrane protein</topology>
    </subcellularLocation>
</comment>
<dbReference type="PANTHER" id="PTHR22950:SF689">
    <property type="entry name" value="VESICULAR INHIBITORY AMINO ACID TRANSPORTER"/>
    <property type="match status" value="1"/>
</dbReference>
<dbReference type="RefSeq" id="XP_066917743.1">
    <property type="nucleotide sequence ID" value="XM_067061642.1"/>
</dbReference>
<sequence length="451" mass="50058">MVKELFSNVCERFHLYERLPADVETGDEQDGGECSEDQSRDKISSSNAFWNICNSIQGVAILAMPYVIKGGGWWSIVALVIVAAISNYTGQILIKCHYDEMENEEDGSTTIVRTRTSYAEVGEAIWPQYGRRIILLVQVLELLFMATLYPIVSVSVLHILFPVKIFPSGVWILVFGLIVYPNVFLKKLYHISLMSTVTVVSAAFVTAVIIMYCFTSVATWKVGQMSIISAKEFISAIGVIIASYSSQMYLSVIEASMREPQKVGTVMNLGYTAMTLLKIGIGVVAYMTFGDSTLQVVALNLPPGVLLTMVNIVVLFLALSSYTLPMFTAFEILENDSSITESTGDVDKGMKRRVLVRTGLVLVTLLMAISVPHFCLVLSFIGCFTGCFLEIIFPCAFYCILKWDKINTFELVFNILLIVGSLLFMGIGMYFSGLAMVHAFKYNTKEVWSVD</sequence>
<evidence type="ECO:0000259" key="10">
    <source>
        <dbReference type="Pfam" id="PF01490"/>
    </source>
</evidence>
<feature type="domain" description="Amino acid transporter transmembrane" evidence="10">
    <location>
        <begin position="42"/>
        <end position="431"/>
    </location>
</feature>
<feature type="transmembrane region" description="Helical" evidence="9">
    <location>
        <begin position="233"/>
        <end position="253"/>
    </location>
</feature>
<dbReference type="AlphaFoldDB" id="A0A7M5WM61"/>
<feature type="transmembrane region" description="Helical" evidence="9">
    <location>
        <begin position="411"/>
        <end position="431"/>
    </location>
</feature>
<feature type="transmembrane region" description="Helical" evidence="9">
    <location>
        <begin position="354"/>
        <end position="371"/>
    </location>
</feature>
<dbReference type="GO" id="GO:0005774">
    <property type="term" value="C:vacuolar membrane"/>
    <property type="evidence" value="ECO:0007669"/>
    <property type="project" value="TreeGrafter"/>
</dbReference>
<feature type="transmembrane region" description="Helical" evidence="9">
    <location>
        <begin position="133"/>
        <end position="159"/>
    </location>
</feature>
<evidence type="ECO:0000256" key="5">
    <source>
        <dbReference type="ARBA" id="ARBA00022775"/>
    </source>
</evidence>
<accession>A0A7M5WM61</accession>
<keyword evidence="5" id="KW-0532">Neurotransmitter transport</keyword>
<comment type="similarity">
    <text evidence="2">Belongs to the amino acid/polyamine transporter 2 family.</text>
</comment>
<protein>
    <recommendedName>
        <fullName evidence="10">Amino acid transporter transmembrane domain-containing protein</fullName>
    </recommendedName>
</protein>
<evidence type="ECO:0000256" key="6">
    <source>
        <dbReference type="ARBA" id="ARBA00022989"/>
    </source>
</evidence>
<keyword evidence="8" id="KW-0968">Cytoplasmic vesicle</keyword>
<dbReference type="GeneID" id="136805078"/>
<dbReference type="GO" id="GO:0030659">
    <property type="term" value="C:cytoplasmic vesicle membrane"/>
    <property type="evidence" value="ECO:0007669"/>
    <property type="project" value="UniProtKB-SubCell"/>
</dbReference>
<keyword evidence="12" id="KW-1185">Reference proteome</keyword>
<dbReference type="PANTHER" id="PTHR22950">
    <property type="entry name" value="AMINO ACID TRANSPORTER"/>
    <property type="match status" value="1"/>
</dbReference>
<evidence type="ECO:0000256" key="7">
    <source>
        <dbReference type="ARBA" id="ARBA00023136"/>
    </source>
</evidence>
<dbReference type="GO" id="GO:0015179">
    <property type="term" value="F:L-amino acid transmembrane transporter activity"/>
    <property type="evidence" value="ECO:0007669"/>
    <property type="project" value="TreeGrafter"/>
</dbReference>
<keyword evidence="3" id="KW-0813">Transport</keyword>
<proteinExistence type="inferred from homology"/>
<evidence type="ECO:0000256" key="1">
    <source>
        <dbReference type="ARBA" id="ARBA00004439"/>
    </source>
</evidence>
<dbReference type="Proteomes" id="UP000594262">
    <property type="component" value="Unplaced"/>
</dbReference>
<organism evidence="11 12">
    <name type="scientific">Clytia hemisphaerica</name>
    <dbReference type="NCBI Taxonomy" id="252671"/>
    <lineage>
        <taxon>Eukaryota</taxon>
        <taxon>Metazoa</taxon>
        <taxon>Cnidaria</taxon>
        <taxon>Hydrozoa</taxon>
        <taxon>Hydroidolina</taxon>
        <taxon>Leptothecata</taxon>
        <taxon>Obeliida</taxon>
        <taxon>Clytiidae</taxon>
        <taxon>Clytia</taxon>
    </lineage>
</organism>
<name>A0A7M5WM61_9CNID</name>
<feature type="transmembrane region" description="Helical" evidence="9">
    <location>
        <begin position="377"/>
        <end position="399"/>
    </location>
</feature>
<dbReference type="EnsemblMetazoa" id="CLYHEMT010842.1">
    <property type="protein sequence ID" value="CLYHEMP010842.1"/>
    <property type="gene ID" value="CLYHEMG010842"/>
</dbReference>
<feature type="transmembrane region" description="Helical" evidence="9">
    <location>
        <begin position="165"/>
        <end position="185"/>
    </location>
</feature>
<evidence type="ECO:0000256" key="9">
    <source>
        <dbReference type="SAM" id="Phobius"/>
    </source>
</evidence>
<keyword evidence="4 9" id="KW-0812">Transmembrane</keyword>
<feature type="transmembrane region" description="Helical" evidence="9">
    <location>
        <begin position="74"/>
        <end position="94"/>
    </location>
</feature>
<feature type="transmembrane region" description="Helical" evidence="9">
    <location>
        <begin position="48"/>
        <end position="68"/>
    </location>
</feature>
<evidence type="ECO:0000313" key="11">
    <source>
        <dbReference type="EnsemblMetazoa" id="CLYHEMP010842.1"/>
    </source>
</evidence>
<evidence type="ECO:0000256" key="4">
    <source>
        <dbReference type="ARBA" id="ARBA00022692"/>
    </source>
</evidence>
<evidence type="ECO:0000256" key="2">
    <source>
        <dbReference type="ARBA" id="ARBA00008066"/>
    </source>
</evidence>
<keyword evidence="7 9" id="KW-0472">Membrane</keyword>
<dbReference type="Pfam" id="PF01490">
    <property type="entry name" value="Aa_trans"/>
    <property type="match status" value="1"/>
</dbReference>
<feature type="transmembrane region" description="Helical" evidence="9">
    <location>
        <begin position="309"/>
        <end position="333"/>
    </location>
</feature>
<evidence type="ECO:0000256" key="3">
    <source>
        <dbReference type="ARBA" id="ARBA00022448"/>
    </source>
</evidence>
<dbReference type="OrthoDB" id="6021076at2759"/>
<reference evidence="11" key="1">
    <citation type="submission" date="2021-01" db="UniProtKB">
        <authorList>
            <consortium name="EnsemblMetazoa"/>
        </authorList>
    </citation>
    <scope>IDENTIFICATION</scope>
</reference>
<evidence type="ECO:0000313" key="12">
    <source>
        <dbReference type="Proteomes" id="UP000594262"/>
    </source>
</evidence>
<dbReference type="InterPro" id="IPR013057">
    <property type="entry name" value="AA_transpt_TM"/>
</dbReference>
<evidence type="ECO:0000256" key="8">
    <source>
        <dbReference type="ARBA" id="ARBA00023329"/>
    </source>
</evidence>
<keyword evidence="6 9" id="KW-1133">Transmembrane helix</keyword>